<sequence>MGAQASKSFEEAEGDSSQTRANGSKPIQTARVHDLHLTPVRNALPAYLDPRSPQNRIDHGAMAPRTPLAGKVFMERTHNASPSIRMPKRHPRVSELSGHAPYQAAHKKARTSGVPETEIAFDPRSPSRISRTPLRSTAAPTFDPRSPRMVARTPLAHQQQQKHYSAMMQTAAMVPQQILVLEEPLDSSFAAPAQDEPWEDVEESEEDENATPAQEVASDDSNKAFHGAFTSQTSIKYASGAHRRLLMPSERNSSRNPFPSPMRMNSLPGFNTPILRKQMLVRQAQRRVTPVSVVLSEDTAQEDSDAEWQDVPASEAVETPATELGNSLNESMLVMVDASSPSRQISGAFSTPMDTTTGMDLATTVDDLSGDEEEQDDDNMPSPISKPSKRKSSLDAFDIHAELDAAVSAMKKQELSRPVSVDLTLTEKPNKRKSALALPMLADMSVMQARAPTRFSTPQLSPARKRASAGPQWQANSAARQPLGLATQNQTAGGLFGAVVNTKHMRTPPSKRQSQLFTGVKAGAENAFSFSPAQKRLFSSVAPSPLRDSGYGGSMEASSVM</sequence>
<accession>A0A0D2UQJ0</accession>
<reference evidence="3" key="1">
    <citation type="submission" date="2011-02" db="EMBL/GenBank/DDBJ databases">
        <title>The Genome Sequence of Capsaspora owczarzaki ATCC 30864.</title>
        <authorList>
            <person name="Russ C."/>
            <person name="Cuomo C."/>
            <person name="Burger G."/>
            <person name="Gray M.W."/>
            <person name="Holland P.W.H."/>
            <person name="King N."/>
            <person name="Lang F.B.F."/>
            <person name="Roger A.J."/>
            <person name="Ruiz-Trillo I."/>
            <person name="Young S.K."/>
            <person name="Zeng Q."/>
            <person name="Gargeya S."/>
            <person name="Alvarado L."/>
            <person name="Berlin A."/>
            <person name="Chapman S.B."/>
            <person name="Chen Z."/>
            <person name="Freedman E."/>
            <person name="Gellesch M."/>
            <person name="Goldberg J."/>
            <person name="Griggs A."/>
            <person name="Gujja S."/>
            <person name="Heilman E."/>
            <person name="Heiman D."/>
            <person name="Howarth C."/>
            <person name="Mehta T."/>
            <person name="Neiman D."/>
            <person name="Pearson M."/>
            <person name="Roberts A."/>
            <person name="Saif S."/>
            <person name="Shea T."/>
            <person name="Shenoy N."/>
            <person name="Sisk P."/>
            <person name="Stolte C."/>
            <person name="Sykes S."/>
            <person name="White J."/>
            <person name="Yandava C."/>
            <person name="Haas B."/>
            <person name="Nusbaum C."/>
            <person name="Birren B."/>
        </authorList>
    </citation>
    <scope>NUCLEOTIDE SEQUENCE</scope>
    <source>
        <strain evidence="3">ATCC 30864</strain>
    </source>
</reference>
<protein>
    <submittedName>
        <fullName evidence="2">Uncharacterized protein</fullName>
    </submittedName>
</protein>
<feature type="region of interest" description="Disordered" evidence="1">
    <location>
        <begin position="191"/>
        <end position="223"/>
    </location>
</feature>
<organism evidence="2 3">
    <name type="scientific">Capsaspora owczarzaki (strain ATCC 30864)</name>
    <dbReference type="NCBI Taxonomy" id="595528"/>
    <lineage>
        <taxon>Eukaryota</taxon>
        <taxon>Filasterea</taxon>
        <taxon>Capsaspora</taxon>
    </lineage>
</organism>
<feature type="region of interest" description="Disordered" evidence="1">
    <location>
        <begin position="1"/>
        <end position="36"/>
    </location>
</feature>
<feature type="region of interest" description="Disordered" evidence="1">
    <location>
        <begin position="369"/>
        <end position="392"/>
    </location>
</feature>
<evidence type="ECO:0000256" key="1">
    <source>
        <dbReference type="SAM" id="MobiDB-lite"/>
    </source>
</evidence>
<evidence type="ECO:0000313" key="3">
    <source>
        <dbReference type="Proteomes" id="UP000008743"/>
    </source>
</evidence>
<evidence type="ECO:0000313" key="2">
    <source>
        <dbReference type="EMBL" id="KJE97276.1"/>
    </source>
</evidence>
<dbReference type="EMBL" id="KE346373">
    <property type="protein sequence ID" value="KJE97276.1"/>
    <property type="molecule type" value="Genomic_DNA"/>
</dbReference>
<feature type="region of interest" description="Disordered" evidence="1">
    <location>
        <begin position="453"/>
        <end position="479"/>
    </location>
</feature>
<name>A0A0D2UQJ0_CAPO3</name>
<feature type="compositionally biased region" description="Polar residues" evidence="1">
    <location>
        <begin position="127"/>
        <end position="139"/>
    </location>
</feature>
<dbReference type="Proteomes" id="UP000008743">
    <property type="component" value="Unassembled WGS sequence"/>
</dbReference>
<gene>
    <name evidence="2" type="ORF">CAOG_007712</name>
</gene>
<feature type="compositionally biased region" description="Acidic residues" evidence="1">
    <location>
        <begin position="369"/>
        <end position="379"/>
    </location>
</feature>
<feature type="region of interest" description="Disordered" evidence="1">
    <location>
        <begin position="101"/>
        <end position="147"/>
    </location>
</feature>
<dbReference type="InParanoid" id="A0A0D2UQJ0"/>
<dbReference type="AlphaFoldDB" id="A0A0D2UQJ0"/>
<feature type="compositionally biased region" description="Acidic residues" evidence="1">
    <location>
        <begin position="196"/>
        <end position="209"/>
    </location>
</feature>
<feature type="region of interest" description="Disordered" evidence="1">
    <location>
        <begin position="542"/>
        <end position="561"/>
    </location>
</feature>
<proteinExistence type="predicted"/>
<keyword evidence="3" id="KW-1185">Reference proteome</keyword>
<feature type="compositionally biased region" description="Polar residues" evidence="1">
    <location>
        <begin position="15"/>
        <end position="27"/>
    </location>
</feature>
<dbReference type="RefSeq" id="XP_004343586.1">
    <property type="nucleotide sequence ID" value="XM_004343536.2"/>
</dbReference>